<reference evidence="9 10" key="1">
    <citation type="submission" date="2024-01" db="EMBL/GenBank/DDBJ databases">
        <title>The genome of the rayed Mediterranean limpet Patella caerulea (Linnaeus, 1758).</title>
        <authorList>
            <person name="Anh-Thu Weber A."/>
            <person name="Halstead-Nussloch G."/>
        </authorList>
    </citation>
    <scope>NUCLEOTIDE SEQUENCE [LARGE SCALE GENOMIC DNA]</scope>
    <source>
        <strain evidence="9">AATW-2023a</strain>
        <tissue evidence="9">Whole specimen</tissue>
    </source>
</reference>
<dbReference type="EC" id="2.1.1.60" evidence="3"/>
<keyword evidence="5" id="KW-0963">Cytoplasm</keyword>
<comment type="subcellular location">
    <subcellularLocation>
        <location evidence="2">Cytoplasm</location>
    </subcellularLocation>
    <subcellularLocation>
        <location evidence="1">Nucleus</location>
    </subcellularLocation>
</comment>
<dbReference type="GO" id="GO:0018025">
    <property type="term" value="F:calmodulin-lysine N-methyltransferase activity"/>
    <property type="evidence" value="ECO:0007669"/>
    <property type="project" value="UniProtKB-EC"/>
</dbReference>
<dbReference type="PANTHER" id="PTHR13539:SF3">
    <property type="entry name" value="CALMODULIN-LYSINE N-METHYLTRANSFERASE"/>
    <property type="match status" value="1"/>
</dbReference>
<keyword evidence="6" id="KW-0489">Methyltransferase</keyword>
<dbReference type="GO" id="GO:0032259">
    <property type="term" value="P:methylation"/>
    <property type="evidence" value="ECO:0007669"/>
    <property type="project" value="UniProtKB-KW"/>
</dbReference>
<dbReference type="EMBL" id="JAZGQO010000007">
    <property type="protein sequence ID" value="KAK6182303.1"/>
    <property type="molecule type" value="Genomic_DNA"/>
</dbReference>
<organism evidence="9 10">
    <name type="scientific">Patella caerulea</name>
    <name type="common">Rayed Mediterranean limpet</name>
    <dbReference type="NCBI Taxonomy" id="87958"/>
    <lineage>
        <taxon>Eukaryota</taxon>
        <taxon>Metazoa</taxon>
        <taxon>Spiralia</taxon>
        <taxon>Lophotrochozoa</taxon>
        <taxon>Mollusca</taxon>
        <taxon>Gastropoda</taxon>
        <taxon>Patellogastropoda</taxon>
        <taxon>Patelloidea</taxon>
        <taxon>Patellidae</taxon>
        <taxon>Patella</taxon>
    </lineage>
</organism>
<evidence type="ECO:0000256" key="6">
    <source>
        <dbReference type="ARBA" id="ARBA00022603"/>
    </source>
</evidence>
<dbReference type="GO" id="GO:0005634">
    <property type="term" value="C:nucleus"/>
    <property type="evidence" value="ECO:0007669"/>
    <property type="project" value="UniProtKB-SubCell"/>
</dbReference>
<dbReference type="PANTHER" id="PTHR13539">
    <property type="entry name" value="CALMODULIN-LYSINE N-METHYLTRANSFERASE"/>
    <property type="match status" value="1"/>
</dbReference>
<dbReference type="SUPFAM" id="SSF53335">
    <property type="entry name" value="S-adenosyl-L-methionine-dependent methyltransferases"/>
    <property type="match status" value="1"/>
</dbReference>
<evidence type="ECO:0000256" key="7">
    <source>
        <dbReference type="ARBA" id="ARBA00022679"/>
    </source>
</evidence>
<evidence type="ECO:0000256" key="8">
    <source>
        <dbReference type="ARBA" id="ARBA00023242"/>
    </source>
</evidence>
<evidence type="ECO:0000256" key="4">
    <source>
        <dbReference type="ARBA" id="ARBA00020594"/>
    </source>
</evidence>
<dbReference type="CDD" id="cd02440">
    <property type="entry name" value="AdoMet_MTases"/>
    <property type="match status" value="1"/>
</dbReference>
<sequence>MISDETDHISSCIVSKPRIARQRWSLLAQIISNGDRRKDVCKNVISIRRFETFGLFRVDVISEEEECKWWEYKTDLINNFTLIVRQLCGCLKADKLQGFNNTGNVCIWPAEEIMSYYCLLNAAYFRNKSVIEIGGGMSCLAGFSIAVGTEAQQVQITDGNEDSVKNLEIMRERNKENYGETQVESSLFRWGPDKLEGNLQENFDIVLCSDCLFFEEGRKDLIKSMYNLLKPQGEVIIFAPRRGETFNNFMQLAQEIFHTEIKTNYNTTIWQLHSKFKEDSLYDENIHYPILLKMKKKDI</sequence>
<dbReference type="AlphaFoldDB" id="A0AAN8K042"/>
<dbReference type="Proteomes" id="UP001347796">
    <property type="component" value="Unassembled WGS sequence"/>
</dbReference>
<evidence type="ECO:0000256" key="3">
    <source>
        <dbReference type="ARBA" id="ARBA00011914"/>
    </source>
</evidence>
<gene>
    <name evidence="9" type="ORF">SNE40_010016</name>
</gene>
<evidence type="ECO:0000313" key="9">
    <source>
        <dbReference type="EMBL" id="KAK6182303.1"/>
    </source>
</evidence>
<evidence type="ECO:0000256" key="5">
    <source>
        <dbReference type="ARBA" id="ARBA00022490"/>
    </source>
</evidence>
<proteinExistence type="predicted"/>
<dbReference type="Gene3D" id="3.40.50.150">
    <property type="entry name" value="Vaccinia Virus protein VP39"/>
    <property type="match status" value="1"/>
</dbReference>
<accession>A0AAN8K042</accession>
<dbReference type="InterPro" id="IPR029063">
    <property type="entry name" value="SAM-dependent_MTases_sf"/>
</dbReference>
<dbReference type="GO" id="GO:0005737">
    <property type="term" value="C:cytoplasm"/>
    <property type="evidence" value="ECO:0007669"/>
    <property type="project" value="UniProtKB-SubCell"/>
</dbReference>
<keyword evidence="7" id="KW-0808">Transferase</keyword>
<comment type="caution">
    <text evidence="9">The sequence shown here is derived from an EMBL/GenBank/DDBJ whole genome shotgun (WGS) entry which is preliminary data.</text>
</comment>
<name>A0AAN8K042_PATCE</name>
<dbReference type="InterPro" id="IPR025800">
    <property type="entry name" value="CaM-Lys-N-MeTrfase"/>
</dbReference>
<protein>
    <recommendedName>
        <fullName evidence="4">Calmodulin-lysine N-methyltransferase</fullName>
        <ecNumber evidence="3">2.1.1.60</ecNumber>
    </recommendedName>
</protein>
<keyword evidence="10" id="KW-1185">Reference proteome</keyword>
<dbReference type="InterPro" id="IPR019410">
    <property type="entry name" value="Methyltransf_16"/>
</dbReference>
<dbReference type="Pfam" id="PF10294">
    <property type="entry name" value="Methyltransf_16"/>
    <property type="match status" value="1"/>
</dbReference>
<evidence type="ECO:0000256" key="1">
    <source>
        <dbReference type="ARBA" id="ARBA00004123"/>
    </source>
</evidence>
<keyword evidence="8" id="KW-0539">Nucleus</keyword>
<evidence type="ECO:0000256" key="2">
    <source>
        <dbReference type="ARBA" id="ARBA00004496"/>
    </source>
</evidence>
<evidence type="ECO:0000313" key="10">
    <source>
        <dbReference type="Proteomes" id="UP001347796"/>
    </source>
</evidence>